<dbReference type="NCBIfam" id="TIGR00547">
    <property type="entry name" value="lolA"/>
    <property type="match status" value="1"/>
</dbReference>
<dbReference type="InterPro" id="IPR029046">
    <property type="entry name" value="LolA/LolB/LppX"/>
</dbReference>
<evidence type="ECO:0000256" key="4">
    <source>
        <dbReference type="ARBA" id="ARBA00014035"/>
    </source>
</evidence>
<feature type="chain" id="PRO_5039389460" description="Outer-membrane lipoprotein carrier protein" evidence="10">
    <location>
        <begin position="25"/>
        <end position="220"/>
    </location>
</feature>
<comment type="caution">
    <text evidence="11">The sequence shown here is derived from an EMBL/GenBank/DDBJ whole genome shotgun (WGS) entry which is preliminary data.</text>
</comment>
<comment type="similarity">
    <text evidence="2">Belongs to the LolA family.</text>
</comment>
<dbReference type="EMBL" id="DXEV01000090">
    <property type="protein sequence ID" value="HIX56770.1"/>
    <property type="molecule type" value="Genomic_DNA"/>
</dbReference>
<dbReference type="Gene3D" id="2.50.20.10">
    <property type="entry name" value="Lipoprotein localisation LolA/LolB/LppX"/>
    <property type="match status" value="1"/>
</dbReference>
<comment type="subcellular location">
    <subcellularLocation>
        <location evidence="1">Periplasm</location>
    </subcellularLocation>
</comment>
<evidence type="ECO:0000256" key="3">
    <source>
        <dbReference type="ARBA" id="ARBA00011245"/>
    </source>
</evidence>
<organism evidence="11 12">
    <name type="scientific">Candidatus Anaerobiospirillum pullistercoris</name>
    <dbReference type="NCBI Taxonomy" id="2838452"/>
    <lineage>
        <taxon>Bacteria</taxon>
        <taxon>Pseudomonadati</taxon>
        <taxon>Pseudomonadota</taxon>
        <taxon>Gammaproteobacteria</taxon>
        <taxon>Aeromonadales</taxon>
        <taxon>Succinivibrionaceae</taxon>
        <taxon>Anaerobiospirillum</taxon>
    </lineage>
</organism>
<protein>
    <recommendedName>
        <fullName evidence="4">Outer-membrane lipoprotein carrier protein</fullName>
    </recommendedName>
</protein>
<dbReference type="InterPro" id="IPR004564">
    <property type="entry name" value="OM_lipoprot_carrier_LolA-like"/>
</dbReference>
<dbReference type="GO" id="GO:0042953">
    <property type="term" value="P:lipoprotein transport"/>
    <property type="evidence" value="ECO:0007669"/>
    <property type="project" value="InterPro"/>
</dbReference>
<evidence type="ECO:0000256" key="1">
    <source>
        <dbReference type="ARBA" id="ARBA00004418"/>
    </source>
</evidence>
<dbReference type="PANTHER" id="PTHR35869:SF1">
    <property type="entry name" value="OUTER-MEMBRANE LIPOPROTEIN CARRIER PROTEIN"/>
    <property type="match status" value="1"/>
</dbReference>
<dbReference type="GO" id="GO:0030288">
    <property type="term" value="C:outer membrane-bounded periplasmic space"/>
    <property type="evidence" value="ECO:0007669"/>
    <property type="project" value="TreeGrafter"/>
</dbReference>
<evidence type="ECO:0000256" key="2">
    <source>
        <dbReference type="ARBA" id="ARBA00007615"/>
    </source>
</evidence>
<evidence type="ECO:0000256" key="7">
    <source>
        <dbReference type="ARBA" id="ARBA00022764"/>
    </source>
</evidence>
<proteinExistence type="inferred from homology"/>
<feature type="signal peptide" evidence="10">
    <location>
        <begin position="1"/>
        <end position="24"/>
    </location>
</feature>
<keyword evidence="8" id="KW-0653">Protein transport</keyword>
<dbReference type="Proteomes" id="UP000886829">
    <property type="component" value="Unassembled WGS sequence"/>
</dbReference>
<keyword evidence="9" id="KW-0143">Chaperone</keyword>
<accession>A0A9D2B0M0</accession>
<keyword evidence="6 10" id="KW-0732">Signal</keyword>
<reference evidence="11" key="2">
    <citation type="submission" date="2021-04" db="EMBL/GenBank/DDBJ databases">
        <authorList>
            <person name="Gilroy R."/>
        </authorList>
    </citation>
    <scope>NUCLEOTIDE SEQUENCE</scope>
    <source>
        <strain evidence="11">USASDec5-558</strain>
    </source>
</reference>
<sequence length="220" mass="24482">MGSILALAPVGVLTTAIAPAVAEAATPAAAEQEAAQTLRSKLQALPGFSADFKQVVTNVQEEVLSQSEGRIYLQHPDRFMMHTTSPDELALYTYQGDIYYYDAAVNQVSIFALDRSLSNPLLLLTSKDESLWNEYRVAQSDNRFTLIPHEVQDIRSVTIAFAEGEHTNEQGQSYQLLESLIIRMDDGNSNFYLFSQQQGSAQDSDFDFALPDDVEMDDMR</sequence>
<evidence type="ECO:0000256" key="5">
    <source>
        <dbReference type="ARBA" id="ARBA00022448"/>
    </source>
</evidence>
<keyword evidence="11" id="KW-0449">Lipoprotein</keyword>
<dbReference type="GO" id="GO:0044874">
    <property type="term" value="P:lipoprotein localization to outer membrane"/>
    <property type="evidence" value="ECO:0007669"/>
    <property type="project" value="TreeGrafter"/>
</dbReference>
<gene>
    <name evidence="11" type="primary">lolA</name>
    <name evidence="11" type="ORF">H9850_04785</name>
</gene>
<evidence type="ECO:0000256" key="9">
    <source>
        <dbReference type="ARBA" id="ARBA00023186"/>
    </source>
</evidence>
<dbReference type="InterPro" id="IPR018323">
    <property type="entry name" value="OM_lipoprot_carrier_LolA_Pbac"/>
</dbReference>
<evidence type="ECO:0000313" key="11">
    <source>
        <dbReference type="EMBL" id="HIX56770.1"/>
    </source>
</evidence>
<dbReference type="SUPFAM" id="SSF89392">
    <property type="entry name" value="Prokaryotic lipoproteins and lipoprotein localization factors"/>
    <property type="match status" value="1"/>
</dbReference>
<name>A0A9D2B0M0_9GAMM</name>
<dbReference type="AlphaFoldDB" id="A0A9D2B0M0"/>
<reference evidence="11" key="1">
    <citation type="journal article" date="2021" name="PeerJ">
        <title>Extensive microbial diversity within the chicken gut microbiome revealed by metagenomics and culture.</title>
        <authorList>
            <person name="Gilroy R."/>
            <person name="Ravi A."/>
            <person name="Getino M."/>
            <person name="Pursley I."/>
            <person name="Horton D.L."/>
            <person name="Alikhan N.F."/>
            <person name="Baker D."/>
            <person name="Gharbi K."/>
            <person name="Hall N."/>
            <person name="Watson M."/>
            <person name="Adriaenssens E.M."/>
            <person name="Foster-Nyarko E."/>
            <person name="Jarju S."/>
            <person name="Secka A."/>
            <person name="Antonio M."/>
            <person name="Oren A."/>
            <person name="Chaudhuri R.R."/>
            <person name="La Ragione R."/>
            <person name="Hildebrand F."/>
            <person name="Pallen M.J."/>
        </authorList>
    </citation>
    <scope>NUCLEOTIDE SEQUENCE</scope>
    <source>
        <strain evidence="11">USASDec5-558</strain>
    </source>
</reference>
<keyword evidence="7" id="KW-0574">Periplasm</keyword>
<evidence type="ECO:0000256" key="8">
    <source>
        <dbReference type="ARBA" id="ARBA00022927"/>
    </source>
</evidence>
<evidence type="ECO:0000256" key="6">
    <source>
        <dbReference type="ARBA" id="ARBA00022729"/>
    </source>
</evidence>
<evidence type="ECO:0000256" key="10">
    <source>
        <dbReference type="SAM" id="SignalP"/>
    </source>
</evidence>
<keyword evidence="5" id="KW-0813">Transport</keyword>
<dbReference type="Pfam" id="PF03548">
    <property type="entry name" value="LolA"/>
    <property type="match status" value="1"/>
</dbReference>
<evidence type="ECO:0000313" key="12">
    <source>
        <dbReference type="Proteomes" id="UP000886829"/>
    </source>
</evidence>
<dbReference type="PANTHER" id="PTHR35869">
    <property type="entry name" value="OUTER-MEMBRANE LIPOPROTEIN CARRIER PROTEIN"/>
    <property type="match status" value="1"/>
</dbReference>
<dbReference type="CDD" id="cd16325">
    <property type="entry name" value="LolA"/>
    <property type="match status" value="1"/>
</dbReference>
<comment type="subunit">
    <text evidence="3">Monomer.</text>
</comment>